<organism evidence="2 3">
    <name type="scientific">Alkalihalophilus marmarensis DSM 21297</name>
    <dbReference type="NCBI Taxonomy" id="1188261"/>
    <lineage>
        <taxon>Bacteria</taxon>
        <taxon>Bacillati</taxon>
        <taxon>Bacillota</taxon>
        <taxon>Bacilli</taxon>
        <taxon>Bacillales</taxon>
        <taxon>Bacillaceae</taxon>
        <taxon>Alkalihalophilus</taxon>
    </lineage>
</organism>
<name>U6SIB0_9BACI</name>
<sequence>MPAEEINNYGKGGGSDEEPPGPPAESEYLQRRSTTNVRGDIVFIFLTEEFVLFIN</sequence>
<evidence type="ECO:0000313" key="3">
    <source>
        <dbReference type="Proteomes" id="UP000017170"/>
    </source>
</evidence>
<protein>
    <submittedName>
        <fullName evidence="2">Uncharacterized protein</fullName>
    </submittedName>
</protein>
<feature type="region of interest" description="Disordered" evidence="1">
    <location>
        <begin position="1"/>
        <end position="32"/>
    </location>
</feature>
<keyword evidence="3" id="KW-1185">Reference proteome</keyword>
<comment type="caution">
    <text evidence="2">The sequence shown here is derived from an EMBL/GenBank/DDBJ whole genome shotgun (WGS) entry which is preliminary data.</text>
</comment>
<gene>
    <name evidence="2" type="ORF">A33I_02900</name>
</gene>
<evidence type="ECO:0000256" key="1">
    <source>
        <dbReference type="SAM" id="MobiDB-lite"/>
    </source>
</evidence>
<dbReference type="AlphaFoldDB" id="U6SIB0"/>
<reference evidence="2 3" key="1">
    <citation type="journal article" date="2013" name="Genome Announc.">
        <title>Genome Sequence of the Extreme Obligate Alkaliphile Bacillus marmarensis Strain DSM 21297.</title>
        <authorList>
            <person name="Wernick D.G."/>
            <person name="Choi K.Y."/>
            <person name="Tat C.A."/>
            <person name="Lafontaine Rivera J.G."/>
            <person name="Liao J.C."/>
        </authorList>
    </citation>
    <scope>NUCLEOTIDE SEQUENCE [LARGE SCALE GENOMIC DNA]</scope>
    <source>
        <strain evidence="2 3">DSM 21297</strain>
    </source>
</reference>
<evidence type="ECO:0000313" key="2">
    <source>
        <dbReference type="EMBL" id="ERN51112.1"/>
    </source>
</evidence>
<dbReference type="EMBL" id="ATAE01000089">
    <property type="protein sequence ID" value="ERN51112.1"/>
    <property type="molecule type" value="Genomic_DNA"/>
</dbReference>
<proteinExistence type="predicted"/>
<accession>U6SIB0</accession>
<dbReference type="Proteomes" id="UP000017170">
    <property type="component" value="Unassembled WGS sequence"/>
</dbReference>